<feature type="binding site" evidence="7">
    <location>
        <position position="341"/>
    </location>
    <ligand>
        <name>[4Fe-4S] cluster</name>
        <dbReference type="ChEBI" id="CHEBI:49883"/>
    </ligand>
</feature>
<dbReference type="InterPro" id="IPR058560">
    <property type="entry name" value="DNA_primase_C"/>
</dbReference>
<dbReference type="Pfam" id="PF04104">
    <property type="entry name" value="DNA_primase_lrg"/>
    <property type="match status" value="1"/>
</dbReference>
<evidence type="ECO:0000256" key="6">
    <source>
        <dbReference type="ARBA" id="ARBA00023014"/>
    </source>
</evidence>
<dbReference type="GO" id="GO:0006269">
    <property type="term" value="P:DNA replication, synthesis of primer"/>
    <property type="evidence" value="ECO:0007669"/>
    <property type="project" value="UniProtKB-UniRule"/>
</dbReference>
<dbReference type="EMBL" id="MT631463">
    <property type="protein sequence ID" value="QNO51207.1"/>
    <property type="molecule type" value="Genomic_DNA"/>
</dbReference>
<dbReference type="CDD" id="cd06560">
    <property type="entry name" value="PriL"/>
    <property type="match status" value="1"/>
</dbReference>
<reference evidence="9" key="1">
    <citation type="submission" date="2020-06" db="EMBL/GenBank/DDBJ databases">
        <title>Unique genomic features of the anaerobic methanotrophic archaea.</title>
        <authorList>
            <person name="Chadwick G.L."/>
            <person name="Skennerton C.T."/>
            <person name="Laso-Perez R."/>
            <person name="Leu A.O."/>
            <person name="Speth D.R."/>
            <person name="Yu H."/>
            <person name="Morgan-Lang C."/>
            <person name="Hatzenpichler R."/>
            <person name="Goudeau D."/>
            <person name="Malmstrom R."/>
            <person name="Brazelton W.J."/>
            <person name="Woyke T."/>
            <person name="Hallam S.J."/>
            <person name="Tyson G.W."/>
            <person name="Wegener G."/>
            <person name="Boetius A."/>
            <person name="Orphan V."/>
        </authorList>
    </citation>
    <scope>NUCLEOTIDE SEQUENCE</scope>
</reference>
<evidence type="ECO:0000256" key="3">
    <source>
        <dbReference type="ARBA" id="ARBA00022705"/>
    </source>
</evidence>
<sequence length="382" mass="43592">MTEWHAEPAHLCLYPFLLAATKCVEESGVTLENLISSAVFERARLRGKSRITEAIKEGTIRKTVIISDAQAEMELLSYPFARILVSCIGDERLVRRYALSEAKAAHEKLLEESRRGGSSSSAGTNIIYRMSEEFGIRMDFLAGEREQVQVPFVDYLRFTTNLRDKRWKLVNRGLGEGKLKLRKAEFVRIVQEAIYERIKKDLPLDVPEDICKAISRYTEDIKHELEEMRNAAGYGFESDSGVVVKDPSCFPPCISYVLSNLKEGVNVPHGARFAVTAFLLNIGLSEEEIIEIYRNSPDFDEERTRYQVEHIAGDKSGIQYTAPSCDTMRTYGNCVETDEICEKVAHPLNYYKFKLKLKQKQEQKQEKEVLTQINTDDKNQHG</sequence>
<feature type="binding site" evidence="7">
    <location>
        <position position="334"/>
    </location>
    <ligand>
        <name>[4Fe-4S] cluster</name>
        <dbReference type="ChEBI" id="CHEBI:49883"/>
    </ligand>
</feature>
<dbReference type="GO" id="GO:0003899">
    <property type="term" value="F:DNA-directed RNA polymerase activity"/>
    <property type="evidence" value="ECO:0007669"/>
    <property type="project" value="InterPro"/>
</dbReference>
<evidence type="ECO:0000256" key="7">
    <source>
        <dbReference type="HAMAP-Rule" id="MF_00701"/>
    </source>
</evidence>
<gene>
    <name evidence="7" type="primary">priL</name>
    <name evidence="9" type="ORF">BAILMKME_00001</name>
</gene>
<comment type="similarity">
    <text evidence="7">Belongs to the eukaryotic-type primase large subunit family.</text>
</comment>
<keyword evidence="3 7" id="KW-0235">DNA replication</keyword>
<organism evidence="9">
    <name type="scientific">Candidatus Methanophagaceae archaeon ANME-1 ERB6</name>
    <dbReference type="NCBI Taxonomy" id="2759912"/>
    <lineage>
        <taxon>Archaea</taxon>
        <taxon>Methanobacteriati</taxon>
        <taxon>Methanobacteriota</taxon>
        <taxon>Stenosarchaea group</taxon>
        <taxon>Methanomicrobia</taxon>
        <taxon>Candidatus Methanophagales</taxon>
        <taxon>Candidatus Methanophagaceae</taxon>
    </lineage>
</organism>
<protein>
    <recommendedName>
        <fullName evidence="7">DNA primase large subunit PriL</fullName>
    </recommendedName>
</protein>
<evidence type="ECO:0000259" key="8">
    <source>
        <dbReference type="Pfam" id="PF04104"/>
    </source>
</evidence>
<dbReference type="AlphaFoldDB" id="A0A7G9YT73"/>
<dbReference type="PANTHER" id="PTHR10537:SF3">
    <property type="entry name" value="DNA PRIMASE LARGE SUBUNIT"/>
    <property type="match status" value="1"/>
</dbReference>
<feature type="domain" description="DNA primase large subunit C-terminal" evidence="8">
    <location>
        <begin position="247"/>
        <end position="371"/>
    </location>
</feature>
<keyword evidence="2 7" id="KW-0639">Primosome</keyword>
<keyword evidence="5 7" id="KW-0408">Iron</keyword>
<dbReference type="GO" id="GO:0006270">
    <property type="term" value="P:DNA replication initiation"/>
    <property type="evidence" value="ECO:0007669"/>
    <property type="project" value="TreeGrafter"/>
</dbReference>
<keyword evidence="6 7" id="KW-0411">Iron-sulfur</keyword>
<dbReference type="InterPro" id="IPR023642">
    <property type="entry name" value="DNA_primase_lsu_PriL"/>
</dbReference>
<feature type="binding site" evidence="7">
    <location>
        <position position="253"/>
    </location>
    <ligand>
        <name>[4Fe-4S] cluster</name>
        <dbReference type="ChEBI" id="CHEBI:49883"/>
    </ligand>
</feature>
<dbReference type="GO" id="GO:0051539">
    <property type="term" value="F:4 iron, 4 sulfur cluster binding"/>
    <property type="evidence" value="ECO:0007669"/>
    <property type="project" value="UniProtKB-UniRule"/>
</dbReference>
<dbReference type="Pfam" id="PF26466">
    <property type="entry name" value="DNA_primase_lrg_N"/>
    <property type="match status" value="1"/>
</dbReference>
<evidence type="ECO:0000256" key="2">
    <source>
        <dbReference type="ARBA" id="ARBA00022515"/>
    </source>
</evidence>
<dbReference type="PANTHER" id="PTHR10537">
    <property type="entry name" value="DNA PRIMASE LARGE SUBUNIT"/>
    <property type="match status" value="1"/>
</dbReference>
<name>A0A7G9YT73_9EURY</name>
<evidence type="ECO:0000313" key="9">
    <source>
        <dbReference type="EMBL" id="QNO51207.1"/>
    </source>
</evidence>
<feature type="binding site" evidence="7">
    <location>
        <position position="325"/>
    </location>
    <ligand>
        <name>[4Fe-4S] cluster</name>
        <dbReference type="ChEBI" id="CHEBI:49883"/>
    </ligand>
</feature>
<evidence type="ECO:0000256" key="5">
    <source>
        <dbReference type="ARBA" id="ARBA00023004"/>
    </source>
</evidence>
<dbReference type="InterPro" id="IPR007238">
    <property type="entry name" value="DNA_primase_lsu_euk/arc"/>
</dbReference>
<comment type="function">
    <text evidence="7">Regulatory subunit of DNA primase, an RNA polymerase that catalyzes the synthesis of short RNA molecules used as primers for DNA polymerase during DNA replication. Stabilizes and modulates the activity of the small subunit, increasing the rate of DNA synthesis, and conferring RNA synthesis capability. The DNA polymerase activity may enable DNA primase to also catalyze primer extension after primer synthesis. May also play a role in DNA repair.</text>
</comment>
<comment type="subunit">
    <text evidence="7">Heterodimer of a small subunit (PriS) and a large subunit (PriL).</text>
</comment>
<keyword evidence="4 7" id="KW-0479">Metal-binding</keyword>
<comment type="cofactor">
    <cofactor evidence="7">
        <name>[4Fe-4S] cluster</name>
        <dbReference type="ChEBI" id="CHEBI:49883"/>
    </cofactor>
    <text evidence="7">Binds 1 [4Fe-4S] cluster.</text>
</comment>
<keyword evidence="1 7" id="KW-0004">4Fe-4S</keyword>
<dbReference type="SUPFAM" id="SSF140914">
    <property type="entry name" value="PriB N-terminal domain-like"/>
    <property type="match status" value="1"/>
</dbReference>
<evidence type="ECO:0000256" key="4">
    <source>
        <dbReference type="ARBA" id="ARBA00022723"/>
    </source>
</evidence>
<proteinExistence type="inferred from homology"/>
<dbReference type="GO" id="GO:0046872">
    <property type="term" value="F:metal ion binding"/>
    <property type="evidence" value="ECO:0007669"/>
    <property type="project" value="UniProtKB-KW"/>
</dbReference>
<dbReference type="GO" id="GO:1990077">
    <property type="term" value="C:primosome complex"/>
    <property type="evidence" value="ECO:0007669"/>
    <property type="project" value="UniProtKB-KW"/>
</dbReference>
<accession>A0A7G9YT73</accession>
<dbReference type="HAMAP" id="MF_00701">
    <property type="entry name" value="DNA_primase_lrg_arc"/>
    <property type="match status" value="1"/>
</dbReference>
<evidence type="ECO:0000256" key="1">
    <source>
        <dbReference type="ARBA" id="ARBA00022485"/>
    </source>
</evidence>